<dbReference type="PANTHER" id="PTHR20837">
    <property type="entry name" value="CENTROSOMAL PROTEIN-RELATED"/>
    <property type="match status" value="1"/>
</dbReference>
<dbReference type="PANTHER" id="PTHR20837:SF0">
    <property type="entry name" value="COILED-COIL AND C2 DOMAIN-CONTAINING PROTEIN 2A"/>
    <property type="match status" value="1"/>
</dbReference>
<gene>
    <name evidence="2" type="ORF">DICVIV_08295</name>
</gene>
<proteinExistence type="predicted"/>
<sequence length="441" mass="49882">MLILVNVLDKDDREVNTIHEQLVRRLIGWIDIPFSTIFSFGKIDGWLRLRRPNFHTEYSIPDSPSYIKVLIAFKPSIIPPRIIPPRLLDSLENEKIISQCQSWLNTCNSLYNSRRYIALVTDINGKAVLACRYLCPVSPPPVIPQSDATNPMKPIKIAARLVSMIPFITDPVLFPGSTDLWTSNEKFLSLGCGDEEEHAVLLCCWLLSLEITSYLVLGSSLPEGLKAAYVLVMLPDGIYLINPCDGSVYSSTDPMCPFISIGTIITSTNIYGNIQSFSHPSQMRFDLNKTNDWRPVFDKQLVELRSLQSASLIYTQISDDVIVELRSAIEREIKLCFDEARQYGIPQWNLMASRLLRELMQDEQHTVDNRFGRLRESYTVTATAITIPYRSIQDCVNAVLRCALHTTTSVSTQFALAVHLQPVFHNVIICNIAIAMLTLRK</sequence>
<evidence type="ECO:0000313" key="2">
    <source>
        <dbReference type="EMBL" id="KJH45645.1"/>
    </source>
</evidence>
<dbReference type="STRING" id="29172.A0A0D8XM72"/>
<reference evidence="3" key="2">
    <citation type="journal article" date="2016" name="Sci. Rep.">
        <title>Dictyocaulus viviparus genome, variome and transcriptome elucidate lungworm biology and support future intervention.</title>
        <authorList>
            <person name="McNulty S.N."/>
            <person name="Strube C."/>
            <person name="Rosa B.A."/>
            <person name="Martin J.C."/>
            <person name="Tyagi R."/>
            <person name="Choi Y.J."/>
            <person name="Wang Q."/>
            <person name="Hallsworth Pepin K."/>
            <person name="Zhang X."/>
            <person name="Ozersky P."/>
            <person name="Wilson R.K."/>
            <person name="Sternberg P.W."/>
            <person name="Gasser R.B."/>
            <person name="Mitreva M."/>
        </authorList>
    </citation>
    <scope>NUCLEOTIDE SEQUENCE [LARGE SCALE GENOMIC DNA]</scope>
    <source>
        <strain evidence="3">HannoverDv2000</strain>
    </source>
</reference>
<keyword evidence="3" id="KW-1185">Reference proteome</keyword>
<dbReference type="InterPro" id="IPR052434">
    <property type="entry name" value="Tectonic-like_complex_comp"/>
</dbReference>
<dbReference type="AlphaFoldDB" id="A0A0D8XM72"/>
<dbReference type="InterPro" id="IPR056290">
    <property type="entry name" value="CEPT76/DRC7_peptidase-like_dom"/>
</dbReference>
<feature type="domain" description="CEP76/DRC7 peptidase-like" evidence="1">
    <location>
        <begin position="179"/>
        <end position="295"/>
    </location>
</feature>
<dbReference type="OrthoDB" id="2162143at2759"/>
<dbReference type="EMBL" id="KN716395">
    <property type="protein sequence ID" value="KJH45645.1"/>
    <property type="molecule type" value="Genomic_DNA"/>
</dbReference>
<dbReference type="Pfam" id="PF24656">
    <property type="entry name" value="CEPT76_peptidase"/>
    <property type="match status" value="1"/>
</dbReference>
<name>A0A0D8XM72_DICVI</name>
<dbReference type="GO" id="GO:1905515">
    <property type="term" value="P:non-motile cilium assembly"/>
    <property type="evidence" value="ECO:0007669"/>
    <property type="project" value="TreeGrafter"/>
</dbReference>
<dbReference type="GO" id="GO:1904491">
    <property type="term" value="P:protein localization to ciliary transition zone"/>
    <property type="evidence" value="ECO:0007669"/>
    <property type="project" value="TreeGrafter"/>
</dbReference>
<organism evidence="2 3">
    <name type="scientific">Dictyocaulus viviparus</name>
    <name type="common">Bovine lungworm</name>
    <dbReference type="NCBI Taxonomy" id="29172"/>
    <lineage>
        <taxon>Eukaryota</taxon>
        <taxon>Metazoa</taxon>
        <taxon>Ecdysozoa</taxon>
        <taxon>Nematoda</taxon>
        <taxon>Chromadorea</taxon>
        <taxon>Rhabditida</taxon>
        <taxon>Rhabditina</taxon>
        <taxon>Rhabditomorpha</taxon>
        <taxon>Strongyloidea</taxon>
        <taxon>Metastrongylidae</taxon>
        <taxon>Dictyocaulus</taxon>
    </lineage>
</organism>
<evidence type="ECO:0000313" key="3">
    <source>
        <dbReference type="Proteomes" id="UP000053766"/>
    </source>
</evidence>
<dbReference type="Proteomes" id="UP000053766">
    <property type="component" value="Unassembled WGS sequence"/>
</dbReference>
<evidence type="ECO:0000259" key="1">
    <source>
        <dbReference type="Pfam" id="PF24656"/>
    </source>
</evidence>
<accession>A0A0D8XM72</accession>
<dbReference type="GO" id="GO:0035869">
    <property type="term" value="C:ciliary transition zone"/>
    <property type="evidence" value="ECO:0007669"/>
    <property type="project" value="TreeGrafter"/>
</dbReference>
<protein>
    <recommendedName>
        <fullName evidence="1">CEP76/DRC7 peptidase-like domain-containing protein</fullName>
    </recommendedName>
</protein>
<reference evidence="2 3" key="1">
    <citation type="submission" date="2013-11" db="EMBL/GenBank/DDBJ databases">
        <title>Draft genome of the bovine lungworm Dictyocaulus viviparus.</title>
        <authorList>
            <person name="Mitreva M."/>
        </authorList>
    </citation>
    <scope>NUCLEOTIDE SEQUENCE [LARGE SCALE GENOMIC DNA]</scope>
    <source>
        <strain evidence="2 3">HannoverDv2000</strain>
    </source>
</reference>